<organism evidence="2 3">
    <name type="scientific">Actinopolymorpha singaporensis</name>
    <dbReference type="NCBI Taxonomy" id="117157"/>
    <lineage>
        <taxon>Bacteria</taxon>
        <taxon>Bacillati</taxon>
        <taxon>Actinomycetota</taxon>
        <taxon>Actinomycetes</taxon>
        <taxon>Propionibacteriales</taxon>
        <taxon>Actinopolymorphaceae</taxon>
        <taxon>Actinopolymorpha</taxon>
    </lineage>
</organism>
<evidence type="ECO:0000313" key="2">
    <source>
        <dbReference type="EMBL" id="SDR79884.1"/>
    </source>
</evidence>
<sequence>MRFNLPNSPARHPEPEPGKIGVGQDGFVRRTTLRKDHHVQASGEQHSISAAGYTATVTEVGATLRELRHDGRDLVAGFAADEVRPVFRGAVLAPWPNRVIDGTYEFGGQSYQLALTEPDRHNALHGLVAWSSWQVVDRTPERVELAHRLFPQTGYPFLLDLRATYELSEAGLACTVAAVNAGDVDAPFGCAPHPYLVAGPGRVDDWSLELPAGRYLEVTEDRLVPRGLAEVAGTDYDFRTPRTIGATFLDHAYTALAAEPDGVVRARVRTAEGYGVELRWDAGCPWVQVHTADRPEAELDRSGLAVEPMTCPPDAFNSGTDLVVLAPGQRHEVGWTIAAI</sequence>
<dbReference type="EMBL" id="LT629732">
    <property type="protein sequence ID" value="SDR79884.1"/>
    <property type="molecule type" value="Genomic_DNA"/>
</dbReference>
<dbReference type="GO" id="GO:0004034">
    <property type="term" value="F:aldose 1-epimerase activity"/>
    <property type="evidence" value="ECO:0007669"/>
    <property type="project" value="TreeGrafter"/>
</dbReference>
<dbReference type="AlphaFoldDB" id="A0A1H1LZ51"/>
<keyword evidence="3" id="KW-1185">Reference proteome</keyword>
<dbReference type="OrthoDB" id="4739604at2"/>
<dbReference type="CDD" id="cd09022">
    <property type="entry name" value="Aldose_epim_Ec_YihR"/>
    <property type="match status" value="1"/>
</dbReference>
<feature type="region of interest" description="Disordered" evidence="1">
    <location>
        <begin position="1"/>
        <end position="24"/>
    </location>
</feature>
<dbReference type="GO" id="GO:0033499">
    <property type="term" value="P:galactose catabolic process via UDP-galactose, Leloir pathway"/>
    <property type="evidence" value="ECO:0007669"/>
    <property type="project" value="TreeGrafter"/>
</dbReference>
<protein>
    <submittedName>
        <fullName evidence="2">Aldose 1-epimerase</fullName>
    </submittedName>
</protein>
<dbReference type="PANTHER" id="PTHR10091:SF0">
    <property type="entry name" value="GALACTOSE MUTAROTASE"/>
    <property type="match status" value="1"/>
</dbReference>
<dbReference type="PANTHER" id="PTHR10091">
    <property type="entry name" value="ALDOSE-1-EPIMERASE"/>
    <property type="match status" value="1"/>
</dbReference>
<dbReference type="Proteomes" id="UP000198983">
    <property type="component" value="Chromosome I"/>
</dbReference>
<dbReference type="Gene3D" id="2.70.98.10">
    <property type="match status" value="1"/>
</dbReference>
<reference evidence="2 3" key="1">
    <citation type="submission" date="2016-10" db="EMBL/GenBank/DDBJ databases">
        <authorList>
            <person name="de Groot N.N."/>
        </authorList>
    </citation>
    <scope>NUCLEOTIDE SEQUENCE [LARGE SCALE GENOMIC DNA]</scope>
    <source>
        <strain evidence="2 3">DSM 22024</strain>
    </source>
</reference>
<gene>
    <name evidence="2" type="ORF">SAMN04489717_0607</name>
</gene>
<dbReference type="InterPro" id="IPR014718">
    <property type="entry name" value="GH-type_carb-bd"/>
</dbReference>
<name>A0A1H1LZ51_9ACTN</name>
<dbReference type="Pfam" id="PF01263">
    <property type="entry name" value="Aldose_epim"/>
    <property type="match status" value="1"/>
</dbReference>
<dbReference type="InterPro" id="IPR011013">
    <property type="entry name" value="Gal_mutarotase_sf_dom"/>
</dbReference>
<evidence type="ECO:0000256" key="1">
    <source>
        <dbReference type="SAM" id="MobiDB-lite"/>
    </source>
</evidence>
<dbReference type="InterPro" id="IPR037480">
    <property type="entry name" value="YihR-like"/>
</dbReference>
<dbReference type="GO" id="GO:0030246">
    <property type="term" value="F:carbohydrate binding"/>
    <property type="evidence" value="ECO:0007669"/>
    <property type="project" value="InterPro"/>
</dbReference>
<accession>A0A1H1LZ51</accession>
<dbReference type="STRING" id="117157.SAMN04489717_0607"/>
<dbReference type="GO" id="GO:0006006">
    <property type="term" value="P:glucose metabolic process"/>
    <property type="evidence" value="ECO:0007669"/>
    <property type="project" value="TreeGrafter"/>
</dbReference>
<evidence type="ECO:0000313" key="3">
    <source>
        <dbReference type="Proteomes" id="UP000198983"/>
    </source>
</evidence>
<dbReference type="SUPFAM" id="SSF74650">
    <property type="entry name" value="Galactose mutarotase-like"/>
    <property type="match status" value="1"/>
</dbReference>
<proteinExistence type="predicted"/>
<dbReference type="InterPro" id="IPR008183">
    <property type="entry name" value="Aldose_1/G6P_1-epimerase"/>
</dbReference>